<evidence type="ECO:0008006" key="8">
    <source>
        <dbReference type="Google" id="ProtNLM"/>
    </source>
</evidence>
<dbReference type="GeneID" id="77812643"/>
<accession>A0ABY7CWN1</accession>
<evidence type="ECO:0000256" key="5">
    <source>
        <dbReference type="ARBA" id="ARBA00023212"/>
    </source>
</evidence>
<evidence type="ECO:0000313" key="6">
    <source>
        <dbReference type="EMBL" id="WAQ87132.1"/>
    </source>
</evidence>
<evidence type="ECO:0000256" key="4">
    <source>
        <dbReference type="ARBA" id="ARBA00022737"/>
    </source>
</evidence>
<comment type="subcellular location">
    <subcellularLocation>
        <location evidence="1">Cytoplasm</location>
    </subcellularLocation>
</comment>
<dbReference type="EMBL" id="CP110428">
    <property type="protein sequence ID" value="WAQ87132.1"/>
    <property type="molecule type" value="Genomic_DNA"/>
</dbReference>
<keyword evidence="5" id="KW-0206">Cytoskeleton</keyword>
<keyword evidence="4" id="KW-0677">Repeat</keyword>
<dbReference type="Proteomes" id="UP001164743">
    <property type="component" value="Chromosome 8A"/>
</dbReference>
<keyword evidence="3" id="KW-0853">WD repeat</keyword>
<evidence type="ECO:0000313" key="7">
    <source>
        <dbReference type="Proteomes" id="UP001164743"/>
    </source>
</evidence>
<protein>
    <recommendedName>
        <fullName evidence="8">Protein transport protein SEC31</fullName>
    </recommendedName>
</protein>
<keyword evidence="2" id="KW-0963">Cytoplasm</keyword>
<evidence type="ECO:0000256" key="3">
    <source>
        <dbReference type="ARBA" id="ARBA00022574"/>
    </source>
</evidence>
<keyword evidence="7" id="KW-1185">Reference proteome</keyword>
<dbReference type="InterPro" id="IPR015943">
    <property type="entry name" value="WD40/YVTN_repeat-like_dom_sf"/>
</dbReference>
<evidence type="ECO:0000256" key="1">
    <source>
        <dbReference type="ARBA" id="ARBA00004496"/>
    </source>
</evidence>
<dbReference type="InterPro" id="IPR017383">
    <property type="entry name" value="ARPC1"/>
</dbReference>
<gene>
    <name evidence="6" type="ORF">PtA15_8A33</name>
</gene>
<evidence type="ECO:0000256" key="2">
    <source>
        <dbReference type="ARBA" id="ARBA00022490"/>
    </source>
</evidence>
<dbReference type="RefSeq" id="XP_053022687.1">
    <property type="nucleotide sequence ID" value="XM_053171759.1"/>
</dbReference>
<reference evidence="6" key="1">
    <citation type="submission" date="2022-10" db="EMBL/GenBank/DDBJ databases">
        <title>Puccinia triticina Genome sequencing and assembly.</title>
        <authorList>
            <person name="Li C."/>
        </authorList>
    </citation>
    <scope>NUCLEOTIDE SEQUENCE</scope>
    <source>
        <strain evidence="6">Pt15</strain>
    </source>
</reference>
<sequence>MATCQSINSAPPPAPTVCSKRIAFDMICVNFAAPGGWVHNVCILHSGSSCLRLPRLQCHAGPPQRSRRSSPCDPCHQPPHAIYVIKLPSLPFILLSFCSETKLVAAGHNSQPMLFQGNLEASWQLVKTLDERTSASASAQDKSMAAAGIGRLNNEAFNLFCFANSRGLTCSIKGAATSANRTGVDTVHSNTTTSICNFSSQPDAVTHLSTSGFNSKLVFWDLNRGGADGITKAMSSMQV</sequence>
<dbReference type="Gene3D" id="2.130.10.10">
    <property type="entry name" value="YVTN repeat-like/Quinoprotein amine dehydrogenase"/>
    <property type="match status" value="1"/>
</dbReference>
<name>A0ABY7CWN1_9BASI</name>
<proteinExistence type="predicted"/>
<dbReference type="PANTHER" id="PTHR10709:SF2">
    <property type="entry name" value="ACTIN-RELATED PROTEIN 2_3 COMPLEX SUBUNIT"/>
    <property type="match status" value="1"/>
</dbReference>
<organism evidence="6 7">
    <name type="scientific">Puccinia triticina</name>
    <dbReference type="NCBI Taxonomy" id="208348"/>
    <lineage>
        <taxon>Eukaryota</taxon>
        <taxon>Fungi</taxon>
        <taxon>Dikarya</taxon>
        <taxon>Basidiomycota</taxon>
        <taxon>Pucciniomycotina</taxon>
        <taxon>Pucciniomycetes</taxon>
        <taxon>Pucciniales</taxon>
        <taxon>Pucciniaceae</taxon>
        <taxon>Puccinia</taxon>
    </lineage>
</organism>
<dbReference type="PANTHER" id="PTHR10709">
    <property type="entry name" value="ACTIN-RELATED PROTEIN 2/3 COMPLEX SUBUNIT 1"/>
    <property type="match status" value="1"/>
</dbReference>